<organism evidence="2 3">
    <name type="scientific">Pseudonocardia eucalypti</name>
    <dbReference type="NCBI Taxonomy" id="648755"/>
    <lineage>
        <taxon>Bacteria</taxon>
        <taxon>Bacillati</taxon>
        <taxon>Actinomycetota</taxon>
        <taxon>Actinomycetes</taxon>
        <taxon>Pseudonocardiales</taxon>
        <taxon>Pseudonocardiaceae</taxon>
        <taxon>Pseudonocardia</taxon>
    </lineage>
</organism>
<keyword evidence="3" id="KW-1185">Reference proteome</keyword>
<sequence length="65" mass="6643">MEGRRVQRERVSAAVVVARLLDRPGLRHLTELAHAIQTGSGNAQSRGPGGSGLPVPGVHPSGAPG</sequence>
<proteinExistence type="predicted"/>
<comment type="caution">
    <text evidence="2">The sequence shown here is derived from an EMBL/GenBank/DDBJ whole genome shotgun (WGS) entry which is preliminary data.</text>
</comment>
<evidence type="ECO:0000313" key="2">
    <source>
        <dbReference type="EMBL" id="GAA5172607.1"/>
    </source>
</evidence>
<name>A0ABP9R7E4_9PSEU</name>
<protein>
    <recommendedName>
        <fullName evidence="4">ANTAR domain-containing protein</fullName>
    </recommendedName>
</protein>
<evidence type="ECO:0008006" key="4">
    <source>
        <dbReference type="Google" id="ProtNLM"/>
    </source>
</evidence>
<evidence type="ECO:0000313" key="3">
    <source>
        <dbReference type="Proteomes" id="UP001428817"/>
    </source>
</evidence>
<feature type="compositionally biased region" description="Low complexity" evidence="1">
    <location>
        <begin position="53"/>
        <end position="65"/>
    </location>
</feature>
<gene>
    <name evidence="2" type="ORF">GCM10023321_72730</name>
</gene>
<dbReference type="EMBL" id="BAABJP010000051">
    <property type="protein sequence ID" value="GAA5172607.1"/>
    <property type="molecule type" value="Genomic_DNA"/>
</dbReference>
<evidence type="ECO:0000256" key="1">
    <source>
        <dbReference type="SAM" id="MobiDB-lite"/>
    </source>
</evidence>
<accession>A0ABP9R7E4</accession>
<reference evidence="3" key="1">
    <citation type="journal article" date="2019" name="Int. J. Syst. Evol. Microbiol.">
        <title>The Global Catalogue of Microorganisms (GCM) 10K type strain sequencing project: providing services to taxonomists for standard genome sequencing and annotation.</title>
        <authorList>
            <consortium name="The Broad Institute Genomics Platform"/>
            <consortium name="The Broad Institute Genome Sequencing Center for Infectious Disease"/>
            <person name="Wu L."/>
            <person name="Ma J."/>
        </authorList>
    </citation>
    <scope>NUCLEOTIDE SEQUENCE [LARGE SCALE GENOMIC DNA]</scope>
    <source>
        <strain evidence="3">JCM 18303</strain>
    </source>
</reference>
<dbReference type="Proteomes" id="UP001428817">
    <property type="component" value="Unassembled WGS sequence"/>
</dbReference>
<feature type="region of interest" description="Disordered" evidence="1">
    <location>
        <begin position="37"/>
        <end position="65"/>
    </location>
</feature>